<keyword evidence="4" id="KW-1185">Reference proteome</keyword>
<reference evidence="4" key="1">
    <citation type="journal article" date="2019" name="Int. J. Syst. Evol. Microbiol.">
        <title>The Global Catalogue of Microorganisms (GCM) 10K type strain sequencing project: providing services to taxonomists for standard genome sequencing and annotation.</title>
        <authorList>
            <consortium name="The Broad Institute Genomics Platform"/>
            <consortium name="The Broad Institute Genome Sequencing Center for Infectious Disease"/>
            <person name="Wu L."/>
            <person name="Ma J."/>
        </authorList>
    </citation>
    <scope>NUCLEOTIDE SEQUENCE [LARGE SCALE GENOMIC DNA]</scope>
    <source>
        <strain evidence="4">KCTC 52127</strain>
    </source>
</reference>
<comment type="caution">
    <text evidence="3">The sequence shown here is derived from an EMBL/GenBank/DDBJ whole genome shotgun (WGS) entry which is preliminary data.</text>
</comment>
<dbReference type="EMBL" id="JBHULH010000008">
    <property type="protein sequence ID" value="MFD2568340.1"/>
    <property type="molecule type" value="Genomic_DNA"/>
</dbReference>
<dbReference type="SUPFAM" id="SSF53383">
    <property type="entry name" value="PLP-dependent transferases"/>
    <property type="match status" value="1"/>
</dbReference>
<keyword evidence="3" id="KW-0032">Aminotransferase</keyword>
<dbReference type="Pfam" id="PF00266">
    <property type="entry name" value="Aminotran_5"/>
    <property type="match status" value="1"/>
</dbReference>
<feature type="domain" description="Aminotransferase class V" evidence="2">
    <location>
        <begin position="59"/>
        <end position="358"/>
    </location>
</feature>
<dbReference type="Gene3D" id="3.40.640.10">
    <property type="entry name" value="Type I PLP-dependent aspartate aminotransferase-like (Major domain)"/>
    <property type="match status" value="1"/>
</dbReference>
<evidence type="ECO:0000256" key="1">
    <source>
        <dbReference type="ARBA" id="ARBA00022898"/>
    </source>
</evidence>
<organism evidence="3 4">
    <name type="scientific">Pseudotenacibaculum haliotis</name>
    <dbReference type="NCBI Taxonomy" id="1862138"/>
    <lineage>
        <taxon>Bacteria</taxon>
        <taxon>Pseudomonadati</taxon>
        <taxon>Bacteroidota</taxon>
        <taxon>Flavobacteriia</taxon>
        <taxon>Flavobacteriales</taxon>
        <taxon>Flavobacteriaceae</taxon>
        <taxon>Pseudotenacibaculum</taxon>
    </lineage>
</organism>
<dbReference type="GO" id="GO:0008483">
    <property type="term" value="F:transaminase activity"/>
    <property type="evidence" value="ECO:0007669"/>
    <property type="project" value="UniProtKB-KW"/>
</dbReference>
<evidence type="ECO:0000313" key="4">
    <source>
        <dbReference type="Proteomes" id="UP001597508"/>
    </source>
</evidence>
<evidence type="ECO:0000259" key="2">
    <source>
        <dbReference type="Pfam" id="PF00266"/>
    </source>
</evidence>
<dbReference type="RefSeq" id="WP_379667042.1">
    <property type="nucleotide sequence ID" value="NZ_JBHULH010000008.1"/>
</dbReference>
<proteinExistence type="predicted"/>
<dbReference type="InterPro" id="IPR000192">
    <property type="entry name" value="Aminotrans_V_dom"/>
</dbReference>
<dbReference type="InterPro" id="IPR015421">
    <property type="entry name" value="PyrdxlP-dep_Trfase_major"/>
</dbReference>
<name>A0ABW5LU74_9FLAO</name>
<dbReference type="InterPro" id="IPR015424">
    <property type="entry name" value="PyrdxlP-dep_Trfase"/>
</dbReference>
<evidence type="ECO:0000313" key="3">
    <source>
        <dbReference type="EMBL" id="MFD2568340.1"/>
    </source>
</evidence>
<dbReference type="Proteomes" id="UP001597508">
    <property type="component" value="Unassembled WGS sequence"/>
</dbReference>
<keyword evidence="3" id="KW-0808">Transferase</keyword>
<protein>
    <submittedName>
        <fullName evidence="3">Aminotransferase class V-fold PLP-dependent enzyme</fullName>
    </submittedName>
</protein>
<accession>A0ABW5LU74</accession>
<dbReference type="PANTHER" id="PTHR43586">
    <property type="entry name" value="CYSTEINE DESULFURASE"/>
    <property type="match status" value="1"/>
</dbReference>
<dbReference type="Gene3D" id="3.90.1150.10">
    <property type="entry name" value="Aspartate Aminotransferase, domain 1"/>
    <property type="match status" value="1"/>
</dbReference>
<sequence>MSLTNQRHLFSIPEDVTYLNIASLSPSFKSIEEAGIQAILDKSNPHVIPISDFFDPVIELKQLFAKLIEANSYHRIATIPSVSYGMATVANNITLKPSDEVLIVDEQFPSNYYIWKKLTDRFGAKLRIVEKPTSKVDSGKEWNKLILEAINDNTALVAMGNVHWSNGTLFDLKAIREKTNQHNSLLVIDGSQSVGALPFSVQEINPDALICAGYKWLFGPYGCAYAYFGSYFDNGDPIEENWANRLDSENFAGLTEYQSEYKPLASRYTVGESGSFIYVKMQVAALKQIIEWSPARIQEYCKSVTTSLVQKLQALGCYVENDEDRTHHMFGVELPEGFNIDLLKTKLKERNVYVSYRGNYLRLSCHVYNTEEDFIPLIECIESTI</sequence>
<keyword evidence="1" id="KW-0663">Pyridoxal phosphate</keyword>
<dbReference type="InterPro" id="IPR015422">
    <property type="entry name" value="PyrdxlP-dep_Trfase_small"/>
</dbReference>
<gene>
    <name evidence="3" type="ORF">ACFSRZ_13255</name>
</gene>
<dbReference type="PANTHER" id="PTHR43586:SF15">
    <property type="entry name" value="BLR3095 PROTEIN"/>
    <property type="match status" value="1"/>
</dbReference>